<comment type="subcellular location">
    <subcellularLocation>
        <location evidence="1">Cell membrane</location>
        <topology evidence="1">Multi-pass membrane protein</topology>
    </subcellularLocation>
</comment>
<evidence type="ECO:0000256" key="1">
    <source>
        <dbReference type="ARBA" id="ARBA00004651"/>
    </source>
</evidence>
<dbReference type="PROSITE" id="PS50111">
    <property type="entry name" value="CHEMOTAXIS_TRANSDUC_2"/>
    <property type="match status" value="1"/>
</dbReference>
<evidence type="ECO:0000256" key="6">
    <source>
        <dbReference type="ARBA" id="ARBA00023136"/>
    </source>
</evidence>
<protein>
    <submittedName>
        <fullName evidence="13">Methyl-accepting chemotaxis protein</fullName>
    </submittedName>
</protein>
<evidence type="ECO:0000256" key="3">
    <source>
        <dbReference type="ARBA" id="ARBA00022500"/>
    </source>
</evidence>
<dbReference type="SMART" id="SM00304">
    <property type="entry name" value="HAMP"/>
    <property type="match status" value="2"/>
</dbReference>
<dbReference type="Gene3D" id="3.30.450.20">
    <property type="entry name" value="PAS domain"/>
    <property type="match status" value="1"/>
</dbReference>
<evidence type="ECO:0000259" key="12">
    <source>
        <dbReference type="PROSITE" id="PS50885"/>
    </source>
</evidence>
<dbReference type="CDD" id="cd12912">
    <property type="entry name" value="PDC2_MCP_like"/>
    <property type="match status" value="1"/>
</dbReference>
<keyword evidence="6 10" id="KW-0472">Membrane</keyword>
<evidence type="ECO:0000256" key="10">
    <source>
        <dbReference type="SAM" id="Phobius"/>
    </source>
</evidence>
<feature type="domain" description="Methyl-accepting transducer" evidence="11">
    <location>
        <begin position="305"/>
        <end position="541"/>
    </location>
</feature>
<dbReference type="Pfam" id="PF02743">
    <property type="entry name" value="dCache_1"/>
    <property type="match status" value="1"/>
</dbReference>
<keyword evidence="14" id="KW-1185">Reference proteome</keyword>
<dbReference type="Pfam" id="PF00672">
    <property type="entry name" value="HAMP"/>
    <property type="match status" value="1"/>
</dbReference>
<dbReference type="CDD" id="cd06225">
    <property type="entry name" value="HAMP"/>
    <property type="match status" value="1"/>
</dbReference>
<dbReference type="EMBL" id="CTRP01000006">
    <property type="protein sequence ID" value="CQR71953.1"/>
    <property type="molecule type" value="Genomic_DNA"/>
</dbReference>
<dbReference type="Proteomes" id="UP000049855">
    <property type="component" value="Unassembled WGS sequence"/>
</dbReference>
<dbReference type="InterPro" id="IPR003660">
    <property type="entry name" value="HAMP_dom"/>
</dbReference>
<dbReference type="CDD" id="cd12914">
    <property type="entry name" value="PDC1_DGC_like"/>
    <property type="match status" value="1"/>
</dbReference>
<organism evidence="13 14">
    <name type="scientific">Sporomusa ovata</name>
    <dbReference type="NCBI Taxonomy" id="2378"/>
    <lineage>
        <taxon>Bacteria</taxon>
        <taxon>Bacillati</taxon>
        <taxon>Bacillota</taxon>
        <taxon>Negativicutes</taxon>
        <taxon>Selenomonadales</taxon>
        <taxon>Sporomusaceae</taxon>
        <taxon>Sporomusa</taxon>
    </lineage>
</organism>
<dbReference type="PROSITE" id="PS50885">
    <property type="entry name" value="HAMP"/>
    <property type="match status" value="1"/>
</dbReference>
<evidence type="ECO:0000256" key="7">
    <source>
        <dbReference type="ARBA" id="ARBA00023224"/>
    </source>
</evidence>
<evidence type="ECO:0000259" key="11">
    <source>
        <dbReference type="PROSITE" id="PS50111"/>
    </source>
</evidence>
<evidence type="ECO:0000313" key="14">
    <source>
        <dbReference type="Proteomes" id="UP000049855"/>
    </source>
</evidence>
<dbReference type="Gene3D" id="1.10.287.950">
    <property type="entry name" value="Methyl-accepting chemotaxis protein"/>
    <property type="match status" value="1"/>
</dbReference>
<dbReference type="InterPro" id="IPR004090">
    <property type="entry name" value="Chemotax_Me-accpt_rcpt"/>
</dbReference>
<dbReference type="SUPFAM" id="SSF103190">
    <property type="entry name" value="Sensory domain-like"/>
    <property type="match status" value="1"/>
</dbReference>
<dbReference type="AlphaFoldDB" id="A0A0U1KYD8"/>
<gene>
    <name evidence="13" type="ORF">SpAn4DRAFT_5015</name>
</gene>
<dbReference type="Gene3D" id="6.10.340.10">
    <property type="match status" value="1"/>
</dbReference>
<keyword evidence="3" id="KW-0145">Chemotaxis</keyword>
<reference evidence="14" key="1">
    <citation type="submission" date="2015-03" db="EMBL/GenBank/DDBJ databases">
        <authorList>
            <person name="Nijsse Bart"/>
        </authorList>
    </citation>
    <scope>NUCLEOTIDE SEQUENCE [LARGE SCALE GENOMIC DNA]</scope>
</reference>
<keyword evidence="5 10" id="KW-1133">Transmembrane helix</keyword>
<keyword evidence="2" id="KW-1003">Cell membrane</keyword>
<dbReference type="SUPFAM" id="SSF58104">
    <property type="entry name" value="Methyl-accepting chemotaxis protein (MCP) signaling domain"/>
    <property type="match status" value="1"/>
</dbReference>
<evidence type="ECO:0000256" key="8">
    <source>
        <dbReference type="ARBA" id="ARBA00029447"/>
    </source>
</evidence>
<name>A0A0U1KYD8_9FIRM</name>
<evidence type="ECO:0000256" key="4">
    <source>
        <dbReference type="ARBA" id="ARBA00022692"/>
    </source>
</evidence>
<dbReference type="PANTHER" id="PTHR32089">
    <property type="entry name" value="METHYL-ACCEPTING CHEMOTAXIS PROTEIN MCPB"/>
    <property type="match status" value="1"/>
</dbReference>
<dbReference type="Pfam" id="PF00015">
    <property type="entry name" value="MCPsignal"/>
    <property type="match status" value="1"/>
</dbReference>
<dbReference type="PRINTS" id="PR00260">
    <property type="entry name" value="CHEMTRNSDUCR"/>
</dbReference>
<comment type="similarity">
    <text evidence="8">Belongs to the methyl-accepting chemotaxis (MCP) protein family.</text>
</comment>
<keyword evidence="7 9" id="KW-0807">Transducer</keyword>
<evidence type="ECO:0000313" key="13">
    <source>
        <dbReference type="EMBL" id="CQR71953.1"/>
    </source>
</evidence>
<evidence type="ECO:0000256" key="2">
    <source>
        <dbReference type="ARBA" id="ARBA00022475"/>
    </source>
</evidence>
<evidence type="ECO:0000256" key="9">
    <source>
        <dbReference type="PROSITE-ProRule" id="PRU00284"/>
    </source>
</evidence>
<feature type="domain" description="HAMP" evidence="12">
    <location>
        <begin position="234"/>
        <end position="286"/>
    </location>
</feature>
<sequence>MEIIKAISHTAPIKNFDLQAAKQELADVQKVYTDIGMALSDAKGVQVVRGDDTKLGKVAEREFYKEAMSGKEEVASKWLVSTTTGKPIVILATPVRSDNGTIAGVLQAAMNLDAFKDFVTKRSVNGITAYILDQEGHIIVHPNDNISAEAKDVSHIPFVQKAITGQSGTEEIAGENGVRKLVSYSYDPQTHWTICMEKDYEEYNAVTKEMLISNLIVLAITMAVVIFISIVFSNRLTKPITQLVTATETIKNGNLNVNITNTGNDEIGKLAQNFNAMASGLKDLLRHVTTSAEVVSAASQQLTAGAEQSAATAEQVTSAIDAIANSAEKQVDLANETTVIVTQIVTDIQQIVSDSATVASVSEGTAQLAANGGRSIENAVVQMRNIEISVATSAEVVTKLAERSTEIGKIIGTISGIANQTNLLALNAAIEAARAGEQGRGFAVVADEVRKLAEQSESATKQIAYIIGEIQTDTDKAVVAMSKGNAEVKLGTGIVSEAGQTFNEIISMTNQVSEQMQVISAAIEHMAASSPKIETAIKAIDSMSQSNANQTLQVSAATQEQVASVEEIKKASQALVETADELQSAVNKFSI</sequence>
<dbReference type="GO" id="GO:0005886">
    <property type="term" value="C:plasma membrane"/>
    <property type="evidence" value="ECO:0007669"/>
    <property type="project" value="UniProtKB-SubCell"/>
</dbReference>
<dbReference type="CDD" id="cd11386">
    <property type="entry name" value="MCP_signal"/>
    <property type="match status" value="1"/>
</dbReference>
<dbReference type="InterPro" id="IPR004089">
    <property type="entry name" value="MCPsignal_dom"/>
</dbReference>
<dbReference type="GO" id="GO:0006935">
    <property type="term" value="P:chemotaxis"/>
    <property type="evidence" value="ECO:0007669"/>
    <property type="project" value="UniProtKB-KW"/>
</dbReference>
<dbReference type="InterPro" id="IPR029151">
    <property type="entry name" value="Sensor-like_sf"/>
</dbReference>
<dbReference type="GO" id="GO:0004888">
    <property type="term" value="F:transmembrane signaling receptor activity"/>
    <property type="evidence" value="ECO:0007669"/>
    <property type="project" value="InterPro"/>
</dbReference>
<dbReference type="InterPro" id="IPR033479">
    <property type="entry name" value="dCache_1"/>
</dbReference>
<dbReference type="GO" id="GO:0007165">
    <property type="term" value="P:signal transduction"/>
    <property type="evidence" value="ECO:0007669"/>
    <property type="project" value="UniProtKB-KW"/>
</dbReference>
<proteinExistence type="inferred from homology"/>
<dbReference type="PANTHER" id="PTHR32089:SF114">
    <property type="entry name" value="METHYL-ACCEPTING CHEMOTAXIS PROTEIN MCPB"/>
    <property type="match status" value="1"/>
</dbReference>
<dbReference type="SMART" id="SM00283">
    <property type="entry name" value="MA"/>
    <property type="match status" value="1"/>
</dbReference>
<evidence type="ECO:0000256" key="5">
    <source>
        <dbReference type="ARBA" id="ARBA00022989"/>
    </source>
</evidence>
<accession>A0A0U1KYD8</accession>
<keyword evidence="4 10" id="KW-0812">Transmembrane</keyword>
<feature type="transmembrane region" description="Helical" evidence="10">
    <location>
        <begin position="211"/>
        <end position="232"/>
    </location>
</feature>